<dbReference type="InterPro" id="IPR003115">
    <property type="entry name" value="ParB_N"/>
</dbReference>
<gene>
    <name evidence="4" type="ORF">UFOVP1131_103</name>
    <name evidence="5" type="ORF">UFOVP1245_83</name>
    <name evidence="6" type="ORF">UFOVP1582_95</name>
    <name evidence="3" type="ORF">UFOVP966_117</name>
</gene>
<evidence type="ECO:0000256" key="1">
    <source>
        <dbReference type="SAM" id="MobiDB-lite"/>
    </source>
</evidence>
<dbReference type="EMBL" id="LR796919">
    <property type="protein sequence ID" value="CAB4175127.1"/>
    <property type="molecule type" value="Genomic_DNA"/>
</dbReference>
<evidence type="ECO:0000313" key="6">
    <source>
        <dbReference type="EMBL" id="CAB5231482.1"/>
    </source>
</evidence>
<protein>
    <submittedName>
        <fullName evidence="3">ParB/Sulfiredoxin</fullName>
    </submittedName>
</protein>
<evidence type="ECO:0000313" key="3">
    <source>
        <dbReference type="EMBL" id="CAB4175127.1"/>
    </source>
</evidence>
<dbReference type="SUPFAM" id="SSF110849">
    <property type="entry name" value="ParB/Sulfiredoxin"/>
    <property type="match status" value="1"/>
</dbReference>
<feature type="domain" description="ParB-like N-terminal" evidence="2">
    <location>
        <begin position="4"/>
        <end position="87"/>
    </location>
</feature>
<evidence type="ECO:0000313" key="5">
    <source>
        <dbReference type="EMBL" id="CAB4192776.1"/>
    </source>
</evidence>
<dbReference type="Gene3D" id="3.90.1530.10">
    <property type="entry name" value="Conserved hypothetical protein from pyrococcus furiosus pfu- 392566-001, ParB domain"/>
    <property type="match status" value="1"/>
</dbReference>
<organism evidence="3">
    <name type="scientific">uncultured Caudovirales phage</name>
    <dbReference type="NCBI Taxonomy" id="2100421"/>
    <lineage>
        <taxon>Viruses</taxon>
        <taxon>Duplodnaviria</taxon>
        <taxon>Heunggongvirae</taxon>
        <taxon>Uroviricota</taxon>
        <taxon>Caudoviricetes</taxon>
        <taxon>Peduoviridae</taxon>
        <taxon>Maltschvirus</taxon>
        <taxon>Maltschvirus maltsch</taxon>
    </lineage>
</organism>
<dbReference type="Pfam" id="PF02195">
    <property type="entry name" value="ParB_N"/>
    <property type="match status" value="1"/>
</dbReference>
<dbReference type="EMBL" id="LR798428">
    <property type="protein sequence ID" value="CAB5231482.1"/>
    <property type="molecule type" value="Genomic_DNA"/>
</dbReference>
<evidence type="ECO:0000313" key="4">
    <source>
        <dbReference type="EMBL" id="CAB4184989.1"/>
    </source>
</evidence>
<dbReference type="SMART" id="SM00470">
    <property type="entry name" value="ParB"/>
    <property type="match status" value="1"/>
</dbReference>
<dbReference type="EMBL" id="LR797185">
    <property type="protein sequence ID" value="CAB4192776.1"/>
    <property type="molecule type" value="Genomic_DNA"/>
</dbReference>
<evidence type="ECO:0000259" key="2">
    <source>
        <dbReference type="SMART" id="SM00470"/>
    </source>
</evidence>
<dbReference type="InterPro" id="IPR036086">
    <property type="entry name" value="ParB/Sulfiredoxin_sf"/>
</dbReference>
<accession>A0A6J5PWH5</accession>
<feature type="region of interest" description="Disordered" evidence="1">
    <location>
        <begin position="133"/>
        <end position="152"/>
    </location>
</feature>
<name>A0A6J5PWH5_9CAUD</name>
<sequence length="152" mass="16793">MDIKMESIDNLAHHPENPREGDIGAIVTSIKKNGWFGVVVAQKSSGYILAGNHRIEAAKICGIKEVPVYWVDCDNERARAILLADNKTADLASWNDHTLLELLQEADANDYLLDTAFDQDDIQKLLQKLNSNEGDEGELCPTCGAKKKRGKS</sequence>
<dbReference type="EMBL" id="LR797071">
    <property type="protein sequence ID" value="CAB4184989.1"/>
    <property type="molecule type" value="Genomic_DNA"/>
</dbReference>
<reference evidence="3" key="1">
    <citation type="submission" date="2020-05" db="EMBL/GenBank/DDBJ databases">
        <authorList>
            <person name="Chiriac C."/>
            <person name="Salcher M."/>
            <person name="Ghai R."/>
            <person name="Kavagutti S V."/>
        </authorList>
    </citation>
    <scope>NUCLEOTIDE SEQUENCE</scope>
</reference>
<proteinExistence type="predicted"/>